<feature type="chain" id="PRO_5028388613" evidence="1">
    <location>
        <begin position="18"/>
        <end position="230"/>
    </location>
</feature>
<evidence type="ECO:0000313" key="2">
    <source>
        <dbReference type="RefSeq" id="XP_028133583.1"/>
    </source>
</evidence>
<gene>
    <name evidence="2" type="primary">LOC114328832</name>
</gene>
<organism evidence="2">
    <name type="scientific">Diabrotica virgifera virgifera</name>
    <name type="common">western corn rootworm</name>
    <dbReference type="NCBI Taxonomy" id="50390"/>
    <lineage>
        <taxon>Eukaryota</taxon>
        <taxon>Metazoa</taxon>
        <taxon>Ecdysozoa</taxon>
        <taxon>Arthropoda</taxon>
        <taxon>Hexapoda</taxon>
        <taxon>Insecta</taxon>
        <taxon>Pterygota</taxon>
        <taxon>Neoptera</taxon>
        <taxon>Endopterygota</taxon>
        <taxon>Coleoptera</taxon>
        <taxon>Polyphaga</taxon>
        <taxon>Cucujiformia</taxon>
        <taxon>Chrysomeloidea</taxon>
        <taxon>Chrysomelidae</taxon>
        <taxon>Galerucinae</taxon>
        <taxon>Diabroticina</taxon>
        <taxon>Diabroticites</taxon>
        <taxon>Diabrotica</taxon>
    </lineage>
</organism>
<accession>A0A6P7FKX3</accession>
<dbReference type="Pfam" id="PF07253">
    <property type="entry name" value="Gypsy"/>
    <property type="match status" value="1"/>
</dbReference>
<dbReference type="RefSeq" id="XP_028133583.1">
    <property type="nucleotide sequence ID" value="XM_028277782.1"/>
</dbReference>
<keyword evidence="1" id="KW-0732">Signal</keyword>
<dbReference type="AlphaFoldDB" id="A0A6P7FKX3"/>
<feature type="signal peptide" evidence="1">
    <location>
        <begin position="1"/>
        <end position="17"/>
    </location>
</feature>
<name>A0A6P7FKX3_DIAVI</name>
<proteinExistence type="predicted"/>
<reference evidence="2" key="1">
    <citation type="submission" date="2025-08" db="UniProtKB">
        <authorList>
            <consortium name="RefSeq"/>
        </authorList>
    </citation>
    <scope>IDENTIFICATION</scope>
    <source>
        <tissue evidence="2">Whole insect</tissue>
    </source>
</reference>
<protein>
    <submittedName>
        <fullName evidence="2">Uncharacterized protein LOC114328832</fullName>
    </submittedName>
</protein>
<evidence type="ECO:0000256" key="1">
    <source>
        <dbReference type="SAM" id="SignalP"/>
    </source>
</evidence>
<dbReference type="InterPro" id="IPR009882">
    <property type="entry name" value="Gypsy"/>
</dbReference>
<dbReference type="InParanoid" id="A0A6P7FKX3"/>
<sequence length="230" mass="26365">MLSTAIIILSMLRHLQATTLIQEIPNNGYYEELIGPSKTISHYHKHIIQINLSNIEQILTNSSLTFSNLLPKVTGINLLSNQYKHLLTETEDNLNKITRKPRLKRGLLNILGTTIKFITGNPDNNDMELLNLHINAIEAKQDELISKYNKQISFGDTFNTRIDNLLRKINDNNKILSNALDHLSQQLAVINEIFEIQLINGYIQKLIRTITLSQLNIPNVEFLFEFMVSM</sequence>